<keyword evidence="2" id="KW-1185">Reference proteome</keyword>
<evidence type="ECO:0000313" key="1">
    <source>
        <dbReference type="EMBL" id="RZF32550.1"/>
    </source>
</evidence>
<sequence length="99" mass="10353">MELLSLKNSCIAVSISESCGGKTEALLGSDTSKNPAFQNCKCHEKGHVKLHSYLYLAEVPSCCCCAACCPVSQLSATKTSALISAGTCHKPNLAVFEAV</sequence>
<reference evidence="1 2" key="1">
    <citation type="journal article" date="2017" name="Gigascience">
        <title>Genome sequence of the small brown planthopper, Laodelphax striatellus.</title>
        <authorList>
            <person name="Zhu J."/>
            <person name="Jiang F."/>
            <person name="Wang X."/>
            <person name="Yang P."/>
            <person name="Bao Y."/>
            <person name="Zhao W."/>
            <person name="Wang W."/>
            <person name="Lu H."/>
            <person name="Wang Q."/>
            <person name="Cui N."/>
            <person name="Li J."/>
            <person name="Chen X."/>
            <person name="Luo L."/>
            <person name="Yu J."/>
            <person name="Kang L."/>
            <person name="Cui F."/>
        </authorList>
    </citation>
    <scope>NUCLEOTIDE SEQUENCE [LARGE SCALE GENOMIC DNA]</scope>
    <source>
        <strain evidence="1">Lst14</strain>
    </source>
</reference>
<dbReference type="EMBL" id="QKKF02036668">
    <property type="protein sequence ID" value="RZF32550.1"/>
    <property type="molecule type" value="Genomic_DNA"/>
</dbReference>
<dbReference type="Proteomes" id="UP000291343">
    <property type="component" value="Unassembled WGS sequence"/>
</dbReference>
<dbReference type="InParanoid" id="A0A482WGS3"/>
<organism evidence="1 2">
    <name type="scientific">Laodelphax striatellus</name>
    <name type="common">Small brown planthopper</name>
    <name type="synonym">Delphax striatella</name>
    <dbReference type="NCBI Taxonomy" id="195883"/>
    <lineage>
        <taxon>Eukaryota</taxon>
        <taxon>Metazoa</taxon>
        <taxon>Ecdysozoa</taxon>
        <taxon>Arthropoda</taxon>
        <taxon>Hexapoda</taxon>
        <taxon>Insecta</taxon>
        <taxon>Pterygota</taxon>
        <taxon>Neoptera</taxon>
        <taxon>Paraneoptera</taxon>
        <taxon>Hemiptera</taxon>
        <taxon>Auchenorrhyncha</taxon>
        <taxon>Fulgoroidea</taxon>
        <taxon>Delphacidae</taxon>
        <taxon>Criomorphinae</taxon>
        <taxon>Laodelphax</taxon>
    </lineage>
</organism>
<gene>
    <name evidence="1" type="ORF">LSTR_LSTR006545</name>
</gene>
<accession>A0A482WGS3</accession>
<comment type="caution">
    <text evidence="1">The sequence shown here is derived from an EMBL/GenBank/DDBJ whole genome shotgun (WGS) entry which is preliminary data.</text>
</comment>
<evidence type="ECO:0000313" key="2">
    <source>
        <dbReference type="Proteomes" id="UP000291343"/>
    </source>
</evidence>
<protein>
    <submittedName>
        <fullName evidence="1">Uncharacterized protein</fullName>
    </submittedName>
</protein>
<name>A0A482WGS3_LAOST</name>
<proteinExistence type="predicted"/>
<dbReference type="AlphaFoldDB" id="A0A482WGS3"/>